<evidence type="ECO:0000256" key="4">
    <source>
        <dbReference type="ARBA" id="ARBA00022777"/>
    </source>
</evidence>
<feature type="transmembrane region" description="Helical" evidence="7">
    <location>
        <begin position="138"/>
        <end position="155"/>
    </location>
</feature>
<keyword evidence="10" id="KW-1185">Reference proteome</keyword>
<keyword evidence="7" id="KW-0812">Transmembrane</keyword>
<dbReference type="GO" id="GO:0000160">
    <property type="term" value="P:phosphorelay signal transduction system"/>
    <property type="evidence" value="ECO:0007669"/>
    <property type="project" value="UniProtKB-KW"/>
</dbReference>
<evidence type="ECO:0000256" key="5">
    <source>
        <dbReference type="ARBA" id="ARBA00023012"/>
    </source>
</evidence>
<protein>
    <recommendedName>
        <fullName evidence="2">histidine kinase</fullName>
        <ecNumber evidence="2">2.7.13.3</ecNumber>
    </recommendedName>
</protein>
<comment type="catalytic activity">
    <reaction evidence="1">
        <text>ATP + protein L-histidine = ADP + protein N-phospho-L-histidine.</text>
        <dbReference type="EC" id="2.7.13.3"/>
    </reaction>
</comment>
<dbReference type="EC" id="2.7.13.3" evidence="2"/>
<accession>A0A3L7ABV0</accession>
<dbReference type="InterPro" id="IPR050482">
    <property type="entry name" value="Sensor_HK_TwoCompSys"/>
</dbReference>
<dbReference type="GO" id="GO:0004673">
    <property type="term" value="F:protein histidine kinase activity"/>
    <property type="evidence" value="ECO:0007669"/>
    <property type="project" value="UniProtKB-EC"/>
</dbReference>
<feature type="compositionally biased region" description="Polar residues" evidence="6">
    <location>
        <begin position="768"/>
        <end position="777"/>
    </location>
</feature>
<feature type="transmembrane region" description="Helical" evidence="7">
    <location>
        <begin position="470"/>
        <end position="488"/>
    </location>
</feature>
<dbReference type="InterPro" id="IPR036890">
    <property type="entry name" value="HATPase_C_sf"/>
</dbReference>
<evidence type="ECO:0000313" key="9">
    <source>
        <dbReference type="EMBL" id="RLP76862.1"/>
    </source>
</evidence>
<feature type="transmembrane region" description="Helical" evidence="7">
    <location>
        <begin position="522"/>
        <end position="542"/>
    </location>
</feature>
<gene>
    <name evidence="9" type="ORF">D9V32_04290</name>
</gene>
<proteinExistence type="predicted"/>
<dbReference type="PANTHER" id="PTHR24421:SF10">
    <property type="entry name" value="NITRATE_NITRITE SENSOR PROTEIN NARQ"/>
    <property type="match status" value="1"/>
</dbReference>
<dbReference type="Pfam" id="PF02518">
    <property type="entry name" value="HATPase_c"/>
    <property type="match status" value="1"/>
</dbReference>
<keyword evidence="4" id="KW-0418">Kinase</keyword>
<evidence type="ECO:0000256" key="6">
    <source>
        <dbReference type="SAM" id="MobiDB-lite"/>
    </source>
</evidence>
<evidence type="ECO:0000256" key="2">
    <source>
        <dbReference type="ARBA" id="ARBA00012438"/>
    </source>
</evidence>
<reference evidence="9 10" key="1">
    <citation type="submission" date="2018-10" db="EMBL/GenBank/DDBJ databases">
        <authorList>
            <person name="Li J."/>
        </authorList>
    </citation>
    <scope>NUCLEOTIDE SEQUENCE [LARGE SCALE GENOMIC DNA]</scope>
    <source>
        <strain evidence="9 10">IF 016277</strain>
    </source>
</reference>
<keyword evidence="7" id="KW-1133">Transmembrane helix</keyword>
<dbReference type="InterPro" id="IPR003594">
    <property type="entry name" value="HATPase_dom"/>
</dbReference>
<sequence length="777" mass="81676">MHVLRSLGVNTGISTAAGLTPANPGGATRTLLTSISRVVLGAAAVWQSVMVLTTLVSLGLGGWPAALAQAMVGAIALLAMRSRRLWRAIPLAMFAAGTLSYVASGDVESSLVFAACWQINFASCFAGLLLLRRSTIGLVAGSALGTAAVIVVFLPDWGVQLPVSIVVTQCSIIIAIRLGIAGLLRHADGVEQSVRAADGAALRNESLRFQSQRLAEDSRVLHDTAINTFAAIASDSTSTHTAARVREQCARDVDLLDALRGTRAREDSARLHDVFTQPALSTRREGIDDSEIIRIESQLSQPTIAAIVGCVREAVTNAAKHSGAPHATVEVTRSATALRIDVSDDGVGFEAGSANIRGIGASILQRAQDHGFTAAVHGTPGAGTRVILNIDLAPPTDDTALLPEVGDPSTSARAVHLRSGAYWGLGVTMVSVVLALAGATDVDYALVPMIGLMFVSLGLTRVPALRRGRVLLPLILSLSTVVVFLLSARATTFGLVGAVHWQALAATGPFVLLLAHVRQRRWAVLAASLWGFVVVAGAAAVLPVSATAAQIVIIAGVVGLGFSSVWALFQGFVTHLAGVEATSRRDALALRLRGAREIAAQEGYRRWMDAGLDSALTLLRGIRDGVLRPEAAPTRAACDEEERYLRQLVQINPELVYLSAVLMPLPGRARERGVPLALRLGDRDAPGEREALTIAELIDAQLRVRPATGTLSATIFPVEGGLRLTLTGPDLILPEIPQAEVHHRRLGTVDLAEITFTPTPSPPFGAESPTTSAERPA</sequence>
<keyword evidence="7" id="KW-0472">Membrane</keyword>
<name>A0A3L7ABV0_9MICO</name>
<dbReference type="Gene3D" id="3.30.565.10">
    <property type="entry name" value="Histidine kinase-like ATPase, C-terminal domain"/>
    <property type="match status" value="1"/>
</dbReference>
<feature type="transmembrane region" description="Helical" evidence="7">
    <location>
        <begin position="110"/>
        <end position="131"/>
    </location>
</feature>
<keyword evidence="5" id="KW-0902">Two-component regulatory system</keyword>
<keyword evidence="3" id="KW-0808">Transferase</keyword>
<feature type="transmembrane region" description="Helical" evidence="7">
    <location>
        <begin position="421"/>
        <end position="439"/>
    </location>
</feature>
<feature type="transmembrane region" description="Helical" evidence="7">
    <location>
        <begin position="548"/>
        <end position="569"/>
    </location>
</feature>
<dbReference type="CDD" id="cd16917">
    <property type="entry name" value="HATPase_UhpB-NarQ-NarX-like"/>
    <property type="match status" value="1"/>
</dbReference>
<feature type="transmembrane region" description="Helical" evidence="7">
    <location>
        <begin position="494"/>
        <end position="515"/>
    </location>
</feature>
<evidence type="ECO:0000256" key="1">
    <source>
        <dbReference type="ARBA" id="ARBA00000085"/>
    </source>
</evidence>
<feature type="transmembrane region" description="Helical" evidence="7">
    <location>
        <begin position="85"/>
        <end position="104"/>
    </location>
</feature>
<dbReference type="SUPFAM" id="SSF55874">
    <property type="entry name" value="ATPase domain of HSP90 chaperone/DNA topoisomerase II/histidine kinase"/>
    <property type="match status" value="1"/>
</dbReference>
<organism evidence="9 10">
    <name type="scientific">Mycetocola tolaasinivorans</name>
    <dbReference type="NCBI Taxonomy" id="76635"/>
    <lineage>
        <taxon>Bacteria</taxon>
        <taxon>Bacillati</taxon>
        <taxon>Actinomycetota</taxon>
        <taxon>Actinomycetes</taxon>
        <taxon>Micrococcales</taxon>
        <taxon>Microbacteriaceae</taxon>
        <taxon>Mycetocola</taxon>
    </lineage>
</organism>
<dbReference type="AlphaFoldDB" id="A0A3L7ABV0"/>
<feature type="transmembrane region" description="Helical" evidence="7">
    <location>
        <begin position="161"/>
        <end position="184"/>
    </location>
</feature>
<dbReference type="OrthoDB" id="5035586at2"/>
<evidence type="ECO:0000313" key="10">
    <source>
        <dbReference type="Proteomes" id="UP000272503"/>
    </source>
</evidence>
<comment type="caution">
    <text evidence="9">The sequence shown here is derived from an EMBL/GenBank/DDBJ whole genome shotgun (WGS) entry which is preliminary data.</text>
</comment>
<evidence type="ECO:0000256" key="7">
    <source>
        <dbReference type="SAM" id="Phobius"/>
    </source>
</evidence>
<evidence type="ECO:0000256" key="3">
    <source>
        <dbReference type="ARBA" id="ARBA00022679"/>
    </source>
</evidence>
<feature type="region of interest" description="Disordered" evidence="6">
    <location>
        <begin position="757"/>
        <end position="777"/>
    </location>
</feature>
<feature type="transmembrane region" description="Helical" evidence="7">
    <location>
        <begin position="62"/>
        <end position="80"/>
    </location>
</feature>
<feature type="domain" description="Histidine kinase/HSP90-like ATPase" evidence="8">
    <location>
        <begin position="310"/>
        <end position="393"/>
    </location>
</feature>
<dbReference type="PANTHER" id="PTHR24421">
    <property type="entry name" value="NITRATE/NITRITE SENSOR PROTEIN NARX-RELATED"/>
    <property type="match status" value="1"/>
</dbReference>
<dbReference type="RefSeq" id="WP_121647672.1">
    <property type="nucleotide sequence ID" value="NZ_RCUX01000003.1"/>
</dbReference>
<dbReference type="EMBL" id="RCUX01000003">
    <property type="protein sequence ID" value="RLP76862.1"/>
    <property type="molecule type" value="Genomic_DNA"/>
</dbReference>
<feature type="transmembrane region" description="Helical" evidence="7">
    <location>
        <begin position="445"/>
        <end position="463"/>
    </location>
</feature>
<evidence type="ECO:0000259" key="8">
    <source>
        <dbReference type="Pfam" id="PF02518"/>
    </source>
</evidence>
<dbReference type="Proteomes" id="UP000272503">
    <property type="component" value="Unassembled WGS sequence"/>
</dbReference>